<proteinExistence type="predicted"/>
<reference evidence="1 2" key="1">
    <citation type="submission" date="2016-11" db="EMBL/GenBank/DDBJ databases">
        <title>The macronuclear genome of Stentor coeruleus: a giant cell with tiny introns.</title>
        <authorList>
            <person name="Slabodnick M."/>
            <person name="Ruby J.G."/>
            <person name="Reiff S.B."/>
            <person name="Swart E.C."/>
            <person name="Gosai S."/>
            <person name="Prabakaran S."/>
            <person name="Witkowska E."/>
            <person name="Larue G.E."/>
            <person name="Fisher S."/>
            <person name="Freeman R.M."/>
            <person name="Gunawardena J."/>
            <person name="Chu W."/>
            <person name="Stover N.A."/>
            <person name="Gregory B.D."/>
            <person name="Nowacki M."/>
            <person name="Derisi J."/>
            <person name="Roy S.W."/>
            <person name="Marshall W.F."/>
            <person name="Sood P."/>
        </authorList>
    </citation>
    <scope>NUCLEOTIDE SEQUENCE [LARGE SCALE GENOMIC DNA]</scope>
    <source>
        <strain evidence="1">WM001</strain>
    </source>
</reference>
<protein>
    <submittedName>
        <fullName evidence="1">Uncharacterized protein</fullName>
    </submittedName>
</protein>
<accession>A0A1R2D1M0</accession>
<name>A0A1R2D1M0_9CILI</name>
<gene>
    <name evidence="1" type="ORF">SteCoe_1529</name>
</gene>
<keyword evidence="2" id="KW-1185">Reference proteome</keyword>
<sequence length="138" mass="16073">MGCCKSKLEIGEMVLTPYDNIDIQLQTDHLELTQKGYTNSKNHRTSNLKKHSERHVQTEEGFSEISLDSHEENNYGQQLETSRTRLLDSMIYYTRPTSISLHRTDIEAAFLQNFGIYRKNTIDSPKNENLAKIFEFKN</sequence>
<evidence type="ECO:0000313" key="2">
    <source>
        <dbReference type="Proteomes" id="UP000187209"/>
    </source>
</evidence>
<dbReference type="AlphaFoldDB" id="A0A1R2D1M0"/>
<dbReference type="EMBL" id="MPUH01000016">
    <property type="protein sequence ID" value="OMJ95155.1"/>
    <property type="molecule type" value="Genomic_DNA"/>
</dbReference>
<organism evidence="1 2">
    <name type="scientific">Stentor coeruleus</name>
    <dbReference type="NCBI Taxonomy" id="5963"/>
    <lineage>
        <taxon>Eukaryota</taxon>
        <taxon>Sar</taxon>
        <taxon>Alveolata</taxon>
        <taxon>Ciliophora</taxon>
        <taxon>Postciliodesmatophora</taxon>
        <taxon>Heterotrichea</taxon>
        <taxon>Heterotrichida</taxon>
        <taxon>Stentoridae</taxon>
        <taxon>Stentor</taxon>
    </lineage>
</organism>
<evidence type="ECO:0000313" key="1">
    <source>
        <dbReference type="EMBL" id="OMJ95155.1"/>
    </source>
</evidence>
<comment type="caution">
    <text evidence="1">The sequence shown here is derived from an EMBL/GenBank/DDBJ whole genome shotgun (WGS) entry which is preliminary data.</text>
</comment>
<dbReference type="Proteomes" id="UP000187209">
    <property type="component" value="Unassembled WGS sequence"/>
</dbReference>